<dbReference type="GO" id="GO:0016853">
    <property type="term" value="F:isomerase activity"/>
    <property type="evidence" value="ECO:0007669"/>
    <property type="project" value="UniProtKB-KW"/>
</dbReference>
<dbReference type="UniPathway" id="UPA00659"/>
<keyword evidence="16" id="KW-1185">Reference proteome</keyword>
<comment type="caution">
    <text evidence="15">The sequence shown here is derived from an EMBL/GenBank/DDBJ whole genome shotgun (WGS) entry which is preliminary data.</text>
</comment>
<evidence type="ECO:0000256" key="5">
    <source>
        <dbReference type="ARBA" id="ARBA00023002"/>
    </source>
</evidence>
<evidence type="ECO:0000259" key="13">
    <source>
        <dbReference type="Pfam" id="PF00725"/>
    </source>
</evidence>
<evidence type="ECO:0000259" key="14">
    <source>
        <dbReference type="Pfam" id="PF02737"/>
    </source>
</evidence>
<dbReference type="InterPro" id="IPR001753">
    <property type="entry name" value="Enoyl-CoA_hydra/iso"/>
</dbReference>
<dbReference type="InterPro" id="IPR006108">
    <property type="entry name" value="3HC_DH_C"/>
</dbReference>
<dbReference type="OrthoDB" id="5389341at2"/>
<dbReference type="SUPFAM" id="SSF48179">
    <property type="entry name" value="6-phosphogluconate dehydrogenase C-terminal domain-like"/>
    <property type="match status" value="2"/>
</dbReference>
<dbReference type="InterPro" id="IPR006176">
    <property type="entry name" value="3-OHacyl-CoA_DH_NAD-bd"/>
</dbReference>
<proteinExistence type="predicted"/>
<keyword evidence="5" id="KW-0560">Oxidoreductase</keyword>
<keyword evidence="6" id="KW-0520">NAD</keyword>
<dbReference type="GO" id="GO:0004300">
    <property type="term" value="F:enoyl-CoA hydratase activity"/>
    <property type="evidence" value="ECO:0007669"/>
    <property type="project" value="UniProtKB-ARBA"/>
</dbReference>
<dbReference type="InterPro" id="IPR029045">
    <property type="entry name" value="ClpP/crotonase-like_dom_sf"/>
</dbReference>
<dbReference type="Pfam" id="PF02737">
    <property type="entry name" value="3HCDH_N"/>
    <property type="match status" value="1"/>
</dbReference>
<comment type="subcellular location">
    <subcellularLocation>
        <location evidence="1">Peroxisome</location>
    </subcellularLocation>
</comment>
<dbReference type="AlphaFoldDB" id="A0A4V3DMT1"/>
<dbReference type="Pfam" id="PF00725">
    <property type="entry name" value="3HCDH"/>
    <property type="match status" value="2"/>
</dbReference>
<evidence type="ECO:0000256" key="11">
    <source>
        <dbReference type="ARBA" id="ARBA00023268"/>
    </source>
</evidence>
<protein>
    <submittedName>
        <fullName evidence="15">Short chain enoyl-CoA hydratase /3-hydroxyacyl-CoA dehydrogenase</fullName>
    </submittedName>
</protein>
<dbReference type="CDD" id="cd06558">
    <property type="entry name" value="crotonase-like"/>
    <property type="match status" value="1"/>
</dbReference>
<accession>A0A4V3DMT1</accession>
<comment type="catalytic activity">
    <reaction evidence="12">
        <text>a (3S)-3-hydroxyacyl-CoA + NAD(+) = a 3-oxoacyl-CoA + NADH + H(+)</text>
        <dbReference type="Rhea" id="RHEA:22432"/>
        <dbReference type="ChEBI" id="CHEBI:15378"/>
        <dbReference type="ChEBI" id="CHEBI:57318"/>
        <dbReference type="ChEBI" id="CHEBI:57540"/>
        <dbReference type="ChEBI" id="CHEBI:57945"/>
        <dbReference type="ChEBI" id="CHEBI:90726"/>
        <dbReference type="EC" id="1.1.1.35"/>
    </reaction>
</comment>
<dbReference type="SUPFAM" id="SSF52096">
    <property type="entry name" value="ClpP/crotonase"/>
    <property type="match status" value="1"/>
</dbReference>
<dbReference type="Gene3D" id="1.10.1040.50">
    <property type="match status" value="1"/>
</dbReference>
<dbReference type="PANTHER" id="PTHR23309:SF51">
    <property type="entry name" value="3-HYDROXYACYL-COA DEHYDROGENASE-RELATED"/>
    <property type="match status" value="1"/>
</dbReference>
<keyword evidence="7" id="KW-0443">Lipid metabolism</keyword>
<dbReference type="FunFam" id="3.40.50.720:FF:000009">
    <property type="entry name" value="Fatty oxidation complex, alpha subunit"/>
    <property type="match status" value="1"/>
</dbReference>
<dbReference type="FunFam" id="1.10.1040.50:FF:000006">
    <property type="entry name" value="Peroxisomal bifunctional enzyme"/>
    <property type="match status" value="1"/>
</dbReference>
<dbReference type="Gene3D" id="3.40.50.720">
    <property type="entry name" value="NAD(P)-binding Rossmann-like Domain"/>
    <property type="match status" value="1"/>
</dbReference>
<evidence type="ECO:0000256" key="2">
    <source>
        <dbReference type="ARBA" id="ARBA00005005"/>
    </source>
</evidence>
<feature type="domain" description="3-hydroxyacyl-CoA dehydrogenase C-terminal" evidence="13">
    <location>
        <begin position="476"/>
        <end position="568"/>
    </location>
</feature>
<evidence type="ECO:0000256" key="7">
    <source>
        <dbReference type="ARBA" id="ARBA00023098"/>
    </source>
</evidence>
<keyword evidence="3" id="KW-0276">Fatty acid metabolism</keyword>
<dbReference type="GO" id="GO:0070403">
    <property type="term" value="F:NAD+ binding"/>
    <property type="evidence" value="ECO:0007669"/>
    <property type="project" value="InterPro"/>
</dbReference>
<keyword evidence="8" id="KW-0576">Peroxisome</keyword>
<evidence type="ECO:0000256" key="4">
    <source>
        <dbReference type="ARBA" id="ARBA00022963"/>
    </source>
</evidence>
<dbReference type="GO" id="GO:0003857">
    <property type="term" value="F:(3S)-3-hydroxyacyl-CoA dehydrogenase (NAD+) activity"/>
    <property type="evidence" value="ECO:0007669"/>
    <property type="project" value="UniProtKB-EC"/>
</dbReference>
<evidence type="ECO:0000256" key="9">
    <source>
        <dbReference type="ARBA" id="ARBA00023235"/>
    </source>
</evidence>
<dbReference type="Proteomes" id="UP000295293">
    <property type="component" value="Unassembled WGS sequence"/>
</dbReference>
<sequence length="693" mass="73577">MTVQIHDHTDVRVLLLDNPPINGLGLATRRALGEALDQAAQDAVIRAIVISGAGTLFSGGADIREFNTPQALQSPNLHELIEQLETSTKPVVIAFNGTALGGGLELALGAHYRVAVADVLIGLPEVKIGILPGGGGTQRLPRAVGLETALEMIVSGTPRPARQLIGTRLLDEVVEGDLLQTAVTLARRASESPGPYPRVRDWAVEQADAAAFLAAARERIAAAAGPYPAPLGCFDAVAASVNLPFDEGMASERAGFVALVESAESRALRHAFFGERAASKVAGLSADARARPVREIGIVGAGTMGGGIAMNFLNAGLPVTLLETSQAALDRGIATIRANYENSAKKGKISAAQVQQRLELLRPSLDYAALAQADLIVEAVFEDYAVKESVFRQLDAVARPGAILATNTSTLDVDRIAAATARPQDVLGLHFFSPANVMKLLEVVRGRQTADEVLLTALAVAKTIGKTAVVAGVCDGFIGNRMLEQYIRQAGFLLDEGALPQQVDRAIEAFGFAMGPFRMGDLAGNDIGWAIRQRRALERPDMAYSRTADLVCELGRYGQKSGKGWYDYAAGDRRGQPSAEVDALIERHSRELGLERREIGDAEIVERLLLALVNEAALILAEGIAAKASDIDVVYLAGYGFPPWRGGPLFYADSLGLGNVVAAMQRYARGYRGEAWTVAPLLARLAQNGQSFN</sequence>
<dbReference type="RefSeq" id="WP_133818548.1">
    <property type="nucleotide sequence ID" value="NZ_SNZH01000005.1"/>
</dbReference>
<dbReference type="SUPFAM" id="SSF51735">
    <property type="entry name" value="NAD(P)-binding Rossmann-fold domains"/>
    <property type="match status" value="1"/>
</dbReference>
<evidence type="ECO:0000256" key="8">
    <source>
        <dbReference type="ARBA" id="ARBA00023140"/>
    </source>
</evidence>
<keyword evidence="10" id="KW-0456">Lyase</keyword>
<evidence type="ECO:0000256" key="3">
    <source>
        <dbReference type="ARBA" id="ARBA00022832"/>
    </source>
</evidence>
<keyword evidence="11" id="KW-0511">Multifunctional enzyme</keyword>
<dbReference type="InterPro" id="IPR008927">
    <property type="entry name" value="6-PGluconate_DH-like_C_sf"/>
</dbReference>
<comment type="pathway">
    <text evidence="2">Lipid metabolism; fatty acid beta-oxidation.</text>
</comment>
<dbReference type="InterPro" id="IPR036291">
    <property type="entry name" value="NAD(P)-bd_dom_sf"/>
</dbReference>
<keyword evidence="4" id="KW-0442">Lipid degradation</keyword>
<evidence type="ECO:0000256" key="10">
    <source>
        <dbReference type="ARBA" id="ARBA00023239"/>
    </source>
</evidence>
<keyword evidence="9" id="KW-0413">Isomerase</keyword>
<feature type="domain" description="3-hydroxyacyl-CoA dehydrogenase NAD binding" evidence="14">
    <location>
        <begin position="296"/>
        <end position="471"/>
    </location>
</feature>
<organism evidence="15 16">
    <name type="scientific">Tahibacter aquaticus</name>
    <dbReference type="NCBI Taxonomy" id="520092"/>
    <lineage>
        <taxon>Bacteria</taxon>
        <taxon>Pseudomonadati</taxon>
        <taxon>Pseudomonadota</taxon>
        <taxon>Gammaproteobacteria</taxon>
        <taxon>Lysobacterales</taxon>
        <taxon>Rhodanobacteraceae</taxon>
        <taxon>Tahibacter</taxon>
    </lineage>
</organism>
<evidence type="ECO:0000256" key="6">
    <source>
        <dbReference type="ARBA" id="ARBA00023027"/>
    </source>
</evidence>
<evidence type="ECO:0000256" key="1">
    <source>
        <dbReference type="ARBA" id="ARBA00004275"/>
    </source>
</evidence>
<feature type="domain" description="3-hydroxyacyl-CoA dehydrogenase C-terminal" evidence="13">
    <location>
        <begin position="604"/>
        <end position="690"/>
    </location>
</feature>
<evidence type="ECO:0000313" key="15">
    <source>
        <dbReference type="EMBL" id="TDR45046.1"/>
    </source>
</evidence>
<dbReference type="GO" id="GO:0006635">
    <property type="term" value="P:fatty acid beta-oxidation"/>
    <property type="evidence" value="ECO:0007669"/>
    <property type="project" value="UniProtKB-UniPathway"/>
</dbReference>
<reference evidence="15 16" key="1">
    <citation type="submission" date="2019-03" db="EMBL/GenBank/DDBJ databases">
        <title>Genomic Encyclopedia of Type Strains, Phase IV (KMG-IV): sequencing the most valuable type-strain genomes for metagenomic binning, comparative biology and taxonomic classification.</title>
        <authorList>
            <person name="Goeker M."/>
        </authorList>
    </citation>
    <scope>NUCLEOTIDE SEQUENCE [LARGE SCALE GENOMIC DNA]</scope>
    <source>
        <strain evidence="15 16">DSM 21667</strain>
    </source>
</reference>
<dbReference type="Pfam" id="PF00378">
    <property type="entry name" value="ECH_1"/>
    <property type="match status" value="1"/>
</dbReference>
<evidence type="ECO:0000256" key="12">
    <source>
        <dbReference type="ARBA" id="ARBA00049556"/>
    </source>
</evidence>
<dbReference type="PANTHER" id="PTHR23309">
    <property type="entry name" value="3-HYDROXYACYL-COA DEHYROGENASE"/>
    <property type="match status" value="1"/>
</dbReference>
<dbReference type="Gene3D" id="3.90.226.10">
    <property type="entry name" value="2-enoyl-CoA Hydratase, Chain A, domain 1"/>
    <property type="match status" value="1"/>
</dbReference>
<evidence type="ECO:0000313" key="16">
    <source>
        <dbReference type="Proteomes" id="UP000295293"/>
    </source>
</evidence>
<name>A0A4V3DMT1_9GAMM</name>
<dbReference type="EMBL" id="SNZH01000005">
    <property type="protein sequence ID" value="TDR45046.1"/>
    <property type="molecule type" value="Genomic_DNA"/>
</dbReference>
<gene>
    <name evidence="15" type="ORF">DFR29_105229</name>
</gene>